<keyword evidence="5" id="KW-0560">Oxidoreductase</keyword>
<protein>
    <submittedName>
        <fullName evidence="9">NAD(P)/FAD-dependent oxidoreductase</fullName>
    </submittedName>
</protein>
<dbReference type="FunFam" id="3.50.50.60:FF:000033">
    <property type="entry name" value="Nitrite reductase [NAD(P)H], large subunit"/>
    <property type="match status" value="1"/>
</dbReference>
<dbReference type="InterPro" id="IPR036188">
    <property type="entry name" value="FAD/NAD-bd_sf"/>
</dbReference>
<evidence type="ECO:0000256" key="3">
    <source>
        <dbReference type="ARBA" id="ARBA00022617"/>
    </source>
</evidence>
<dbReference type="InterPro" id="IPR052034">
    <property type="entry name" value="NasD-like"/>
</dbReference>
<evidence type="ECO:0000256" key="7">
    <source>
        <dbReference type="ARBA" id="ARBA00023014"/>
    </source>
</evidence>
<evidence type="ECO:0000256" key="6">
    <source>
        <dbReference type="ARBA" id="ARBA00023004"/>
    </source>
</evidence>
<comment type="cofactor">
    <cofactor evidence="1">
        <name>siroheme</name>
        <dbReference type="ChEBI" id="CHEBI:60052"/>
    </cofactor>
</comment>
<dbReference type="PRINTS" id="PR00411">
    <property type="entry name" value="PNDRDTASEI"/>
</dbReference>
<reference evidence="9 10" key="1">
    <citation type="submission" date="2019-05" db="EMBL/GenBank/DDBJ databases">
        <title>Streptomyces marianii sp. nov., a novel marine actinomycete from southern coast of India.</title>
        <authorList>
            <person name="Iniyan A.M."/>
            <person name="Wink J."/>
            <person name="Ramprasad E."/>
            <person name="Ramana C.V."/>
            <person name="Bunk B."/>
            <person name="Sproer C."/>
            <person name="Joseph F.-J.R.S."/>
            <person name="Vincent S.G.P."/>
        </authorList>
    </citation>
    <scope>NUCLEOTIDE SEQUENCE [LARGE SCALE GENOMIC DNA]</scope>
    <source>
        <strain evidence="9 10">ICN19</strain>
    </source>
</reference>
<evidence type="ECO:0000256" key="2">
    <source>
        <dbReference type="ARBA" id="ARBA00005096"/>
    </source>
</evidence>
<dbReference type="GO" id="GO:0016491">
    <property type="term" value="F:oxidoreductase activity"/>
    <property type="evidence" value="ECO:0007669"/>
    <property type="project" value="UniProtKB-KW"/>
</dbReference>
<keyword evidence="7" id="KW-0411">Iron-sulfur</keyword>
<proteinExistence type="predicted"/>
<dbReference type="InterPro" id="IPR023753">
    <property type="entry name" value="FAD/NAD-binding_dom"/>
</dbReference>
<dbReference type="PANTHER" id="PTHR43809:SF1">
    <property type="entry name" value="NITRITE REDUCTASE (NADH) LARGE SUBUNIT"/>
    <property type="match status" value="1"/>
</dbReference>
<dbReference type="Gene3D" id="3.50.50.60">
    <property type="entry name" value="FAD/NAD(P)-binding domain"/>
    <property type="match status" value="2"/>
</dbReference>
<keyword evidence="4" id="KW-0479">Metal-binding</keyword>
<evidence type="ECO:0000256" key="4">
    <source>
        <dbReference type="ARBA" id="ARBA00022723"/>
    </source>
</evidence>
<dbReference type="OrthoDB" id="9768666at2"/>
<accession>A0A5R9E364</accession>
<evidence type="ECO:0000256" key="1">
    <source>
        <dbReference type="ARBA" id="ARBA00001929"/>
    </source>
</evidence>
<dbReference type="EMBL" id="VAWE01000001">
    <property type="protein sequence ID" value="TLQ42453.1"/>
    <property type="molecule type" value="Genomic_DNA"/>
</dbReference>
<dbReference type="RefSeq" id="WP_138051863.1">
    <property type="nucleotide sequence ID" value="NZ_VAWE01000001.1"/>
</dbReference>
<feature type="domain" description="FAD/NAD(P)-binding" evidence="8">
    <location>
        <begin position="5"/>
        <end position="286"/>
    </location>
</feature>
<dbReference type="Proteomes" id="UP000305921">
    <property type="component" value="Unassembled WGS sequence"/>
</dbReference>
<keyword evidence="10" id="KW-1185">Reference proteome</keyword>
<dbReference type="PANTHER" id="PTHR43809">
    <property type="entry name" value="NITRITE REDUCTASE (NADH) LARGE SUBUNIT"/>
    <property type="match status" value="1"/>
</dbReference>
<sequence>MTRTLVVVGHGMAGHRLAEEMLKDPAQERWRIVVLGEEPRPAYDRVALSSLLGGRTADQLGLAAPGFLGDPRLELRLGTPVTGADRRARTVSCADGSRVGYDALVLATGSRPFVPPVPGHDLPGCFVYRTVEDVEAIRAAAVPGRPAVVVGGGLLGLEAVGGLRRLGMRTHVVELAPWLMSQQIDAGGGRVLARLIGRLGVRVHCGRTLRTVEPGPDGRVRGVALDDGTALDTPLVVFSAGVRPRDDLAAPLGLARGERGGFLVDEHCRTADERVWAIGECAAVAGRCVGLAAPGYRMAESVARRLLHGAGPALTGADTSARLKLLGVDVAGFGDAHARSEGALEFIRDDHGAGSYAKVVLAADGRTLLGGVLAGDARAYPALRALLGRELPMAPERLLTEAQR</sequence>
<keyword evidence="3" id="KW-0349">Heme</keyword>
<comment type="caution">
    <text evidence="9">The sequence shown here is derived from an EMBL/GenBank/DDBJ whole genome shotgun (WGS) entry which is preliminary data.</text>
</comment>
<dbReference type="Pfam" id="PF07992">
    <property type="entry name" value="Pyr_redox_2"/>
    <property type="match status" value="1"/>
</dbReference>
<dbReference type="AlphaFoldDB" id="A0A5R9E364"/>
<organism evidence="9 10">
    <name type="scientific">Streptomyces marianii</name>
    <dbReference type="NCBI Taxonomy" id="1817406"/>
    <lineage>
        <taxon>Bacteria</taxon>
        <taxon>Bacillati</taxon>
        <taxon>Actinomycetota</taxon>
        <taxon>Actinomycetes</taxon>
        <taxon>Kitasatosporales</taxon>
        <taxon>Streptomycetaceae</taxon>
        <taxon>Streptomyces</taxon>
    </lineage>
</organism>
<dbReference type="PRINTS" id="PR00368">
    <property type="entry name" value="FADPNR"/>
</dbReference>
<evidence type="ECO:0000313" key="10">
    <source>
        <dbReference type="Proteomes" id="UP000305921"/>
    </source>
</evidence>
<dbReference type="SUPFAM" id="SSF51905">
    <property type="entry name" value="FAD/NAD(P)-binding domain"/>
    <property type="match status" value="2"/>
</dbReference>
<dbReference type="GO" id="GO:0046872">
    <property type="term" value="F:metal ion binding"/>
    <property type="evidence" value="ECO:0007669"/>
    <property type="project" value="UniProtKB-KW"/>
</dbReference>
<comment type="pathway">
    <text evidence="2">Nitrogen metabolism; nitrate reduction (assimilation).</text>
</comment>
<dbReference type="GO" id="GO:0051536">
    <property type="term" value="F:iron-sulfur cluster binding"/>
    <property type="evidence" value="ECO:0007669"/>
    <property type="project" value="UniProtKB-KW"/>
</dbReference>
<keyword evidence="6" id="KW-0408">Iron</keyword>
<name>A0A5R9E364_9ACTN</name>
<evidence type="ECO:0000259" key="8">
    <source>
        <dbReference type="Pfam" id="PF07992"/>
    </source>
</evidence>
<gene>
    <name evidence="9" type="ORF">FEF34_03870</name>
</gene>
<evidence type="ECO:0000256" key="5">
    <source>
        <dbReference type="ARBA" id="ARBA00023002"/>
    </source>
</evidence>
<evidence type="ECO:0000313" key="9">
    <source>
        <dbReference type="EMBL" id="TLQ42453.1"/>
    </source>
</evidence>